<evidence type="ECO:0000256" key="4">
    <source>
        <dbReference type="ARBA" id="ARBA00022842"/>
    </source>
</evidence>
<proteinExistence type="inferred from homology"/>
<comment type="similarity">
    <text evidence="2 6">Belongs to the terpene synthase family.</text>
</comment>
<evidence type="ECO:0000313" key="8">
    <source>
        <dbReference type="Proteomes" id="UP000076798"/>
    </source>
</evidence>
<keyword evidence="8" id="KW-1185">Reference proteome</keyword>
<reference evidence="7 8" key="1">
    <citation type="journal article" date="2016" name="Mol. Biol. Evol.">
        <title>Comparative Genomics of Early-Diverging Mushroom-Forming Fungi Provides Insights into the Origins of Lignocellulose Decay Capabilities.</title>
        <authorList>
            <person name="Nagy L.G."/>
            <person name="Riley R."/>
            <person name="Tritt A."/>
            <person name="Adam C."/>
            <person name="Daum C."/>
            <person name="Floudas D."/>
            <person name="Sun H."/>
            <person name="Yadav J.S."/>
            <person name="Pangilinan J."/>
            <person name="Larsson K.H."/>
            <person name="Matsuura K."/>
            <person name="Barry K."/>
            <person name="Labutti K."/>
            <person name="Kuo R."/>
            <person name="Ohm R.A."/>
            <person name="Bhattacharya S.S."/>
            <person name="Shirouzu T."/>
            <person name="Yoshinaga Y."/>
            <person name="Martin F.M."/>
            <person name="Grigoriev I.V."/>
            <person name="Hibbett D.S."/>
        </authorList>
    </citation>
    <scope>NUCLEOTIDE SEQUENCE [LARGE SCALE GENOMIC DNA]</scope>
    <source>
        <strain evidence="7 8">HHB10207 ss-3</strain>
    </source>
</reference>
<keyword evidence="5 6" id="KW-0456">Lyase</keyword>
<evidence type="ECO:0000256" key="3">
    <source>
        <dbReference type="ARBA" id="ARBA00022723"/>
    </source>
</evidence>
<dbReference type="Gene3D" id="1.10.600.10">
    <property type="entry name" value="Farnesyl Diphosphate Synthase"/>
    <property type="match status" value="1"/>
</dbReference>
<name>A0A165Z3Q5_9AGAM</name>
<dbReference type="AlphaFoldDB" id="A0A165Z3Q5"/>
<keyword evidence="3 6" id="KW-0479">Metal-binding</keyword>
<comment type="cofactor">
    <cofactor evidence="1 6">
        <name>Mg(2+)</name>
        <dbReference type="ChEBI" id="CHEBI:18420"/>
    </cofactor>
</comment>
<keyword evidence="4 6" id="KW-0460">Magnesium</keyword>
<dbReference type="InterPro" id="IPR034686">
    <property type="entry name" value="Terpene_cyclase-like_2"/>
</dbReference>
<organism evidence="7 8">
    <name type="scientific">Sistotremastrum suecicum HHB10207 ss-3</name>
    <dbReference type="NCBI Taxonomy" id="1314776"/>
    <lineage>
        <taxon>Eukaryota</taxon>
        <taxon>Fungi</taxon>
        <taxon>Dikarya</taxon>
        <taxon>Basidiomycota</taxon>
        <taxon>Agaricomycotina</taxon>
        <taxon>Agaricomycetes</taxon>
        <taxon>Sistotremastrales</taxon>
        <taxon>Sistotremastraceae</taxon>
        <taxon>Sistotremastrum</taxon>
    </lineage>
</organism>
<evidence type="ECO:0000256" key="6">
    <source>
        <dbReference type="RuleBase" id="RU366034"/>
    </source>
</evidence>
<dbReference type="PANTHER" id="PTHR35201">
    <property type="entry name" value="TERPENE SYNTHASE"/>
    <property type="match status" value="1"/>
</dbReference>
<dbReference type="Pfam" id="PF19086">
    <property type="entry name" value="Terpene_syn_C_2"/>
    <property type="match status" value="1"/>
</dbReference>
<evidence type="ECO:0000256" key="1">
    <source>
        <dbReference type="ARBA" id="ARBA00001946"/>
    </source>
</evidence>
<dbReference type="InterPro" id="IPR008949">
    <property type="entry name" value="Isoprenoid_synthase_dom_sf"/>
</dbReference>
<gene>
    <name evidence="7" type="ORF">SISSUDRAFT_1027225</name>
</gene>
<evidence type="ECO:0000313" key="7">
    <source>
        <dbReference type="EMBL" id="KZT33899.1"/>
    </source>
</evidence>
<dbReference type="GO" id="GO:0008299">
    <property type="term" value="P:isoprenoid biosynthetic process"/>
    <property type="evidence" value="ECO:0007669"/>
    <property type="project" value="UniProtKB-ARBA"/>
</dbReference>
<dbReference type="EC" id="4.2.3.-" evidence="6"/>
<protein>
    <recommendedName>
        <fullName evidence="6">Terpene synthase</fullName>
        <ecNumber evidence="6">4.2.3.-</ecNumber>
    </recommendedName>
</protein>
<dbReference type="OrthoDB" id="2861623at2759"/>
<dbReference type="Proteomes" id="UP000076798">
    <property type="component" value="Unassembled WGS sequence"/>
</dbReference>
<accession>A0A165Z3Q5</accession>
<dbReference type="GO" id="GO:0010333">
    <property type="term" value="F:terpene synthase activity"/>
    <property type="evidence" value="ECO:0007669"/>
    <property type="project" value="InterPro"/>
</dbReference>
<evidence type="ECO:0000256" key="2">
    <source>
        <dbReference type="ARBA" id="ARBA00006333"/>
    </source>
</evidence>
<evidence type="ECO:0000256" key="5">
    <source>
        <dbReference type="ARBA" id="ARBA00023239"/>
    </source>
</evidence>
<dbReference type="EMBL" id="KV428211">
    <property type="protein sequence ID" value="KZT33899.1"/>
    <property type="molecule type" value="Genomic_DNA"/>
</dbReference>
<dbReference type="GO" id="GO:0046872">
    <property type="term" value="F:metal ion binding"/>
    <property type="evidence" value="ECO:0007669"/>
    <property type="project" value="UniProtKB-KW"/>
</dbReference>
<sequence length="341" mass="38646">MSSPPSMPVIRLPDLLKDWPMKRAINPHYESTAIESAQWLESFNILTPRTRAAFKLCNPSLLSALAYPHSSAEQFRLSCDMMSFFLLFDEFSDSASAGEVEEVVRVLLDVFANPDKPRAEGETVFGIMFQSYWSRTLLISSPSATSSFIDSFSSYLSAVISQAFDRESNIIRNTSEYFEMRRDTIGTRPCVDVLRFDMDLPGEVVEHPKIGELIDVAVDMTILANDIASYNVEQSRGDDAHNLLTVLMTQHSLPLQSALNHSGELYQSLLLKFLSTLREIPFESWPEEAQEEAREYVWGIGNWVTSTVEFGFESGRYFERGAEVRESGEVELSCYPERRHS</sequence>
<dbReference type="SUPFAM" id="SSF48576">
    <property type="entry name" value="Terpenoid synthases"/>
    <property type="match status" value="1"/>
</dbReference>
<dbReference type="PANTHER" id="PTHR35201:SF4">
    <property type="entry name" value="BETA-PINACENE SYNTHASE-RELATED"/>
    <property type="match status" value="1"/>
</dbReference>
<dbReference type="SFLD" id="SFLDS00005">
    <property type="entry name" value="Isoprenoid_Synthase_Type_I"/>
    <property type="match status" value="1"/>
</dbReference>
<dbReference type="SFLD" id="SFLDG01020">
    <property type="entry name" value="Terpene_Cyclase_Like_2"/>
    <property type="match status" value="1"/>
</dbReference>